<keyword evidence="2" id="KW-0732">Signal</keyword>
<evidence type="ECO:0000313" key="4">
    <source>
        <dbReference type="EMBL" id="KAF0303411.1"/>
    </source>
</evidence>
<dbReference type="PROSITE" id="PS00134">
    <property type="entry name" value="TRYPSIN_HIS"/>
    <property type="match status" value="1"/>
</dbReference>
<dbReference type="OrthoDB" id="6379111at2759"/>
<accession>A0A6A4WN70</accession>
<dbReference type="Gene3D" id="2.40.10.10">
    <property type="entry name" value="Trypsin-like serine proteases"/>
    <property type="match status" value="1"/>
</dbReference>
<dbReference type="AlphaFoldDB" id="A0A6A4WN70"/>
<feature type="chain" id="PRO_5025577762" evidence="2">
    <location>
        <begin position="21"/>
        <end position="175"/>
    </location>
</feature>
<sequence length="175" mass="18589">MEGALCGSVVFWAVLAVISAQNIFFNTGSSSKISSCDLHGRSGTCKQVFECPEHIPHVRARNLTALKAAVSNCGKKLVPGNARPVPLLCCPDSDGPATAAPPIAQFRNHPLCGDSEFAPGRVVGGEPVRQLKDFPWMAILKWAPDGAKPLYRCGGAVLNERWVLTAAHCITDNGP</sequence>
<organism evidence="4 5">
    <name type="scientific">Amphibalanus amphitrite</name>
    <name type="common">Striped barnacle</name>
    <name type="synonym">Balanus amphitrite</name>
    <dbReference type="NCBI Taxonomy" id="1232801"/>
    <lineage>
        <taxon>Eukaryota</taxon>
        <taxon>Metazoa</taxon>
        <taxon>Ecdysozoa</taxon>
        <taxon>Arthropoda</taxon>
        <taxon>Crustacea</taxon>
        <taxon>Multicrustacea</taxon>
        <taxon>Cirripedia</taxon>
        <taxon>Thoracica</taxon>
        <taxon>Thoracicalcarea</taxon>
        <taxon>Balanomorpha</taxon>
        <taxon>Balanoidea</taxon>
        <taxon>Balanidae</taxon>
        <taxon>Amphibalaninae</taxon>
        <taxon>Amphibalanus</taxon>
    </lineage>
</organism>
<proteinExistence type="predicted"/>
<reference evidence="4 5" key="1">
    <citation type="submission" date="2019-07" db="EMBL/GenBank/DDBJ databases">
        <title>Draft genome assembly of a fouling barnacle, Amphibalanus amphitrite (Darwin, 1854): The first reference genome for Thecostraca.</title>
        <authorList>
            <person name="Kim W."/>
        </authorList>
    </citation>
    <scope>NUCLEOTIDE SEQUENCE [LARGE SCALE GENOMIC DNA]</scope>
    <source>
        <strain evidence="4">SNU_AA5</strain>
        <tissue evidence="4">Soma without cirri and trophi</tissue>
    </source>
</reference>
<keyword evidence="4" id="KW-0378">Hydrolase</keyword>
<dbReference type="InterPro" id="IPR043504">
    <property type="entry name" value="Peptidase_S1_PA_chymotrypsin"/>
</dbReference>
<dbReference type="GO" id="GO:0004252">
    <property type="term" value="F:serine-type endopeptidase activity"/>
    <property type="evidence" value="ECO:0007669"/>
    <property type="project" value="InterPro"/>
</dbReference>
<evidence type="ECO:0000256" key="2">
    <source>
        <dbReference type="SAM" id="SignalP"/>
    </source>
</evidence>
<feature type="domain" description="Peptidase S1" evidence="3">
    <location>
        <begin position="123"/>
        <end position="172"/>
    </location>
</feature>
<dbReference type="GO" id="GO:0006508">
    <property type="term" value="P:proteolysis"/>
    <property type="evidence" value="ECO:0007669"/>
    <property type="project" value="UniProtKB-KW"/>
</dbReference>
<keyword evidence="1" id="KW-1015">Disulfide bond</keyword>
<dbReference type="InterPro" id="IPR018114">
    <property type="entry name" value="TRYPSIN_HIS"/>
</dbReference>
<dbReference type="PANTHER" id="PTHR24252">
    <property type="entry name" value="ACROSIN-RELATED"/>
    <property type="match status" value="1"/>
</dbReference>
<feature type="signal peptide" evidence="2">
    <location>
        <begin position="1"/>
        <end position="20"/>
    </location>
</feature>
<dbReference type="InterPro" id="IPR001254">
    <property type="entry name" value="Trypsin_dom"/>
</dbReference>
<dbReference type="Pfam" id="PF00089">
    <property type="entry name" value="Trypsin"/>
    <property type="match status" value="1"/>
</dbReference>
<gene>
    <name evidence="4" type="primary">ser3</name>
    <name evidence="4" type="ORF">FJT64_024597</name>
</gene>
<comment type="caution">
    <text evidence="4">The sequence shown here is derived from an EMBL/GenBank/DDBJ whole genome shotgun (WGS) entry which is preliminary data.</text>
</comment>
<protein>
    <submittedName>
        <fullName evidence="4">CLIP domain-containing serine protease B15</fullName>
    </submittedName>
</protein>
<evidence type="ECO:0000259" key="3">
    <source>
        <dbReference type="Pfam" id="PF00089"/>
    </source>
</evidence>
<keyword evidence="4" id="KW-0645">Protease</keyword>
<keyword evidence="5" id="KW-1185">Reference proteome</keyword>
<dbReference type="InterPro" id="IPR009003">
    <property type="entry name" value="Peptidase_S1_PA"/>
</dbReference>
<dbReference type="PANTHER" id="PTHR24252:SF7">
    <property type="entry name" value="HYALIN"/>
    <property type="match status" value="1"/>
</dbReference>
<evidence type="ECO:0000313" key="5">
    <source>
        <dbReference type="Proteomes" id="UP000440578"/>
    </source>
</evidence>
<dbReference type="SUPFAM" id="SSF50494">
    <property type="entry name" value="Trypsin-like serine proteases"/>
    <property type="match status" value="1"/>
</dbReference>
<name>A0A6A4WN70_AMPAM</name>
<dbReference type="EMBL" id="VIIS01000948">
    <property type="protein sequence ID" value="KAF0303411.1"/>
    <property type="molecule type" value="Genomic_DNA"/>
</dbReference>
<dbReference type="Proteomes" id="UP000440578">
    <property type="component" value="Unassembled WGS sequence"/>
</dbReference>
<evidence type="ECO:0000256" key="1">
    <source>
        <dbReference type="ARBA" id="ARBA00023157"/>
    </source>
</evidence>